<evidence type="ECO:0000256" key="10">
    <source>
        <dbReference type="ARBA" id="ARBA00023012"/>
    </source>
</evidence>
<dbReference type="InterPro" id="IPR000014">
    <property type="entry name" value="PAS"/>
</dbReference>
<dbReference type="InterPro" id="IPR029151">
    <property type="entry name" value="Sensor-like_sf"/>
</dbReference>
<dbReference type="Pfam" id="PF17203">
    <property type="entry name" value="sCache_3_2"/>
    <property type="match status" value="1"/>
</dbReference>
<gene>
    <name evidence="14" type="ORF">MKY91_16635</name>
</gene>
<reference evidence="14 15" key="1">
    <citation type="submission" date="2024-03" db="EMBL/GenBank/DDBJ databases">
        <title>Bacilli Hybrid Assemblies.</title>
        <authorList>
            <person name="Kovac J."/>
        </authorList>
    </citation>
    <scope>NUCLEOTIDE SEQUENCE [LARGE SCALE GENOMIC DNA]</scope>
    <source>
        <strain evidence="14 15">FSL R7-0666</strain>
    </source>
</reference>
<evidence type="ECO:0000256" key="6">
    <source>
        <dbReference type="ARBA" id="ARBA00022741"/>
    </source>
</evidence>
<dbReference type="SUPFAM" id="SSF103190">
    <property type="entry name" value="Sensory domain-like"/>
    <property type="match status" value="1"/>
</dbReference>
<dbReference type="RefSeq" id="WP_343131406.1">
    <property type="nucleotide sequence ID" value="NZ_JBCITK010000001.1"/>
</dbReference>
<dbReference type="InterPro" id="IPR039506">
    <property type="entry name" value="SPOB_a"/>
</dbReference>
<dbReference type="Gene3D" id="1.10.287.130">
    <property type="match status" value="1"/>
</dbReference>
<keyword evidence="9 12" id="KW-1133">Transmembrane helix</keyword>
<dbReference type="InterPro" id="IPR003594">
    <property type="entry name" value="HATPase_dom"/>
</dbReference>
<evidence type="ECO:0000256" key="5">
    <source>
        <dbReference type="ARBA" id="ARBA00022692"/>
    </source>
</evidence>
<dbReference type="Pfam" id="PF14689">
    <property type="entry name" value="SPOB_a"/>
    <property type="match status" value="1"/>
</dbReference>
<dbReference type="CDD" id="cd00130">
    <property type="entry name" value="PAS"/>
    <property type="match status" value="1"/>
</dbReference>
<dbReference type="InterPro" id="IPR013767">
    <property type="entry name" value="PAS_fold"/>
</dbReference>
<organism evidence="14 15">
    <name type="scientific">Alkalicoccobacillus gibsonii</name>
    <dbReference type="NCBI Taxonomy" id="79881"/>
    <lineage>
        <taxon>Bacteria</taxon>
        <taxon>Bacillati</taxon>
        <taxon>Bacillota</taxon>
        <taxon>Bacilli</taxon>
        <taxon>Bacillales</taxon>
        <taxon>Bacillaceae</taxon>
        <taxon>Alkalicoccobacillus</taxon>
    </lineage>
</organism>
<dbReference type="Proteomes" id="UP001418796">
    <property type="component" value="Unassembled WGS sequence"/>
</dbReference>
<evidence type="ECO:0000256" key="9">
    <source>
        <dbReference type="ARBA" id="ARBA00022989"/>
    </source>
</evidence>
<dbReference type="PROSITE" id="PS50109">
    <property type="entry name" value="HIS_KIN"/>
    <property type="match status" value="1"/>
</dbReference>
<keyword evidence="3" id="KW-0597">Phosphoprotein</keyword>
<dbReference type="EMBL" id="JBCITK010000001">
    <property type="protein sequence ID" value="MEN0644782.1"/>
    <property type="molecule type" value="Genomic_DNA"/>
</dbReference>
<dbReference type="Gene3D" id="3.30.565.10">
    <property type="entry name" value="Histidine kinase-like ATPase, C-terminal domain"/>
    <property type="match status" value="1"/>
</dbReference>
<sequence length="529" mass="58230">MRFQTKLMLLIFTFILLIICILGFSSQKMIEEALEKEIGQRALDLAETVAINQTVLDAFQSDHPAEEMYQTVNDVFEVSEAEFITIANEEGLRYYHPDSSRIGKPAVGGDNEPVLQEGRSIISKAEGSLGLSIRGKAPVVIEGEVVGFVSVGFLADSINATALAYERVILFVGLGTLGLGALGTFAITKGLKRATLGMEPQEIGRLYEEKQAIVESFGEGLVAINEKDTITLMNGRAKKLLGLDPTQTYIDRSLSELIHSHVLAELLAQSDDTMRDYEAITIAKGIVVQKVPIKNATNEWVGTVFGLRDTSEFLELTEQLSQTKAYADALRAQTHEFSNKLHVLSGLLQLESYQEAIDYINEEAHSHEIKMNGLKANKSDAWLQSLLIGKQHQAEEKGIEWTIHLPSDSIQLSQNQRRPLLILLGNAIDNAIETVLKPEAVRKKINVTFTFKEGALIVSVSDWGTGFGERSLESIIQSGYSSKTEGNHGYGMRMIQSMVRELNGTLTVDSKEDAVTSIEVTIPLEENTG</sequence>
<evidence type="ECO:0000256" key="1">
    <source>
        <dbReference type="ARBA" id="ARBA00004651"/>
    </source>
</evidence>
<dbReference type="InterPro" id="IPR005467">
    <property type="entry name" value="His_kinase_dom"/>
</dbReference>
<dbReference type="InterPro" id="IPR016120">
    <property type="entry name" value="Sig_transdc_His_kin_SpoOB"/>
</dbReference>
<evidence type="ECO:0000313" key="15">
    <source>
        <dbReference type="Proteomes" id="UP001418796"/>
    </source>
</evidence>
<keyword evidence="2" id="KW-1003">Cell membrane</keyword>
<proteinExistence type="predicted"/>
<dbReference type="InterPro" id="IPR035965">
    <property type="entry name" value="PAS-like_dom_sf"/>
</dbReference>
<keyword evidence="11 12" id="KW-0472">Membrane</keyword>
<evidence type="ECO:0000259" key="13">
    <source>
        <dbReference type="PROSITE" id="PS50109"/>
    </source>
</evidence>
<evidence type="ECO:0000256" key="3">
    <source>
        <dbReference type="ARBA" id="ARBA00022553"/>
    </source>
</evidence>
<keyword evidence="10" id="KW-0902">Two-component regulatory system</keyword>
<evidence type="ECO:0000256" key="2">
    <source>
        <dbReference type="ARBA" id="ARBA00022475"/>
    </source>
</evidence>
<dbReference type="SUPFAM" id="SSF55890">
    <property type="entry name" value="Sporulation response regulatory protein Spo0B"/>
    <property type="match status" value="1"/>
</dbReference>
<dbReference type="PANTHER" id="PTHR43547:SF10">
    <property type="entry name" value="SENSOR HISTIDINE KINASE DCUS"/>
    <property type="match status" value="1"/>
</dbReference>
<protein>
    <submittedName>
        <fullName evidence="14">Sensor histidine kinase</fullName>
        <ecNumber evidence="14">2.7.13.3</ecNumber>
    </submittedName>
</protein>
<dbReference type="PANTHER" id="PTHR43547">
    <property type="entry name" value="TWO-COMPONENT HISTIDINE KINASE"/>
    <property type="match status" value="1"/>
</dbReference>
<dbReference type="EC" id="2.7.13.3" evidence="14"/>
<keyword evidence="15" id="KW-1185">Reference proteome</keyword>
<dbReference type="SUPFAM" id="SSF55785">
    <property type="entry name" value="PYP-like sensor domain (PAS domain)"/>
    <property type="match status" value="1"/>
</dbReference>
<dbReference type="Pfam" id="PF02518">
    <property type="entry name" value="HATPase_c"/>
    <property type="match status" value="1"/>
</dbReference>
<keyword evidence="6" id="KW-0547">Nucleotide-binding</keyword>
<accession>A0ABU9VLL5</accession>
<dbReference type="Pfam" id="PF00989">
    <property type="entry name" value="PAS"/>
    <property type="match status" value="1"/>
</dbReference>
<dbReference type="GO" id="GO:0004673">
    <property type="term" value="F:protein histidine kinase activity"/>
    <property type="evidence" value="ECO:0007669"/>
    <property type="project" value="UniProtKB-EC"/>
</dbReference>
<dbReference type="InterPro" id="IPR036890">
    <property type="entry name" value="HATPase_C_sf"/>
</dbReference>
<keyword evidence="7 14" id="KW-0418">Kinase</keyword>
<evidence type="ECO:0000256" key="4">
    <source>
        <dbReference type="ARBA" id="ARBA00022679"/>
    </source>
</evidence>
<evidence type="ECO:0000256" key="8">
    <source>
        <dbReference type="ARBA" id="ARBA00022840"/>
    </source>
</evidence>
<evidence type="ECO:0000256" key="11">
    <source>
        <dbReference type="ARBA" id="ARBA00023136"/>
    </source>
</evidence>
<feature type="transmembrane region" description="Helical" evidence="12">
    <location>
        <begin position="7"/>
        <end position="25"/>
    </location>
</feature>
<comment type="subcellular location">
    <subcellularLocation>
        <location evidence="1">Cell membrane</location>
        <topology evidence="1">Multi-pass membrane protein</topology>
    </subcellularLocation>
</comment>
<keyword evidence="8" id="KW-0067">ATP-binding</keyword>
<evidence type="ECO:0000256" key="12">
    <source>
        <dbReference type="SAM" id="Phobius"/>
    </source>
</evidence>
<feature type="domain" description="Histidine kinase" evidence="13">
    <location>
        <begin position="332"/>
        <end position="526"/>
    </location>
</feature>
<dbReference type="SUPFAM" id="SSF55874">
    <property type="entry name" value="ATPase domain of HSP90 chaperone/DNA topoisomerase II/histidine kinase"/>
    <property type="match status" value="1"/>
</dbReference>
<dbReference type="Gene3D" id="3.30.450.20">
    <property type="entry name" value="PAS domain"/>
    <property type="match status" value="2"/>
</dbReference>
<keyword evidence="4 14" id="KW-0808">Transferase</keyword>
<name>A0ABU9VLL5_9BACI</name>
<keyword evidence="5 12" id="KW-0812">Transmembrane</keyword>
<evidence type="ECO:0000313" key="14">
    <source>
        <dbReference type="EMBL" id="MEN0644782.1"/>
    </source>
</evidence>
<dbReference type="SMART" id="SM00387">
    <property type="entry name" value="HATPase_c"/>
    <property type="match status" value="1"/>
</dbReference>
<dbReference type="SMART" id="SM00091">
    <property type="entry name" value="PAS"/>
    <property type="match status" value="1"/>
</dbReference>
<comment type="caution">
    <text evidence="14">The sequence shown here is derived from an EMBL/GenBank/DDBJ whole genome shotgun (WGS) entry which is preliminary data.</text>
</comment>
<evidence type="ECO:0000256" key="7">
    <source>
        <dbReference type="ARBA" id="ARBA00022777"/>
    </source>
</evidence>
<dbReference type="InterPro" id="IPR033463">
    <property type="entry name" value="sCache_3"/>
</dbReference>